<keyword evidence="1" id="KW-0812">Transmembrane</keyword>
<keyword evidence="3" id="KW-1185">Reference proteome</keyword>
<organism evidence="2 3">
    <name type="scientific">Cellulomonas chitinilytica</name>
    <dbReference type="NCBI Taxonomy" id="398759"/>
    <lineage>
        <taxon>Bacteria</taxon>
        <taxon>Bacillati</taxon>
        <taxon>Actinomycetota</taxon>
        <taxon>Actinomycetes</taxon>
        <taxon>Micrococcales</taxon>
        <taxon>Cellulomonadaceae</taxon>
        <taxon>Cellulomonas</taxon>
    </lineage>
</organism>
<dbReference type="AlphaFoldDB" id="A0A919P4B9"/>
<evidence type="ECO:0000313" key="2">
    <source>
        <dbReference type="EMBL" id="GIG21376.1"/>
    </source>
</evidence>
<dbReference type="EMBL" id="BONK01000006">
    <property type="protein sequence ID" value="GIG21376.1"/>
    <property type="molecule type" value="Genomic_DNA"/>
</dbReference>
<dbReference type="Proteomes" id="UP000632740">
    <property type="component" value="Unassembled WGS sequence"/>
</dbReference>
<evidence type="ECO:0000256" key="1">
    <source>
        <dbReference type="SAM" id="Phobius"/>
    </source>
</evidence>
<sequence>MRAGCLVAGGISIAVGVSVLLTFRQPTDYAGVTLAALTTLAGGALVWRVRPWGTASFEFHPRHGAVVASAILALLPVIQFWHVSSYVPSRTASTVGVEVSSDAATSTSGVEDALTVTIVNSGNIGALVISSELIVCYRSAVVGSSFPEELYVDPDCTTEQILDNFTEIDARSTWRIQKAVDRPEIPPADFRVLEAVVLLWYGRQDRLKVGDEIEDFATEAELAQCNLDDDEIRAYQVVDDSRAQGLTQKPRRIVTVRQGPQGDQGDAYFAFQAQGEDVCNEYGLPLNSKYPLQEQVGLTNVRLNYSAWLTER</sequence>
<proteinExistence type="predicted"/>
<gene>
    <name evidence="2" type="ORF">Cch01nite_21000</name>
</gene>
<protein>
    <submittedName>
        <fullName evidence="2">Uncharacterized protein</fullName>
    </submittedName>
</protein>
<name>A0A919P4B9_9CELL</name>
<evidence type="ECO:0000313" key="3">
    <source>
        <dbReference type="Proteomes" id="UP000632740"/>
    </source>
</evidence>
<reference evidence="2" key="1">
    <citation type="submission" date="2021-01" db="EMBL/GenBank/DDBJ databases">
        <title>Whole genome shotgun sequence of Cellulomonas chitinilytica NBRC 110799.</title>
        <authorList>
            <person name="Komaki H."/>
            <person name="Tamura T."/>
        </authorList>
    </citation>
    <scope>NUCLEOTIDE SEQUENCE</scope>
    <source>
        <strain evidence="2">NBRC 110799</strain>
    </source>
</reference>
<keyword evidence="1" id="KW-0472">Membrane</keyword>
<accession>A0A919P4B9</accession>
<comment type="caution">
    <text evidence="2">The sequence shown here is derived from an EMBL/GenBank/DDBJ whole genome shotgun (WGS) entry which is preliminary data.</text>
</comment>
<feature type="transmembrane region" description="Helical" evidence="1">
    <location>
        <begin position="29"/>
        <end position="49"/>
    </location>
</feature>
<keyword evidence="1" id="KW-1133">Transmembrane helix</keyword>
<feature type="transmembrane region" description="Helical" evidence="1">
    <location>
        <begin position="5"/>
        <end position="23"/>
    </location>
</feature>
<feature type="transmembrane region" description="Helical" evidence="1">
    <location>
        <begin position="61"/>
        <end position="81"/>
    </location>
</feature>